<dbReference type="GO" id="GO:0005634">
    <property type="term" value="C:nucleus"/>
    <property type="evidence" value="ECO:0007669"/>
    <property type="project" value="UniProtKB-SubCell"/>
</dbReference>
<comment type="subcellular location">
    <subcellularLocation>
        <location evidence="1 5">Nucleus</location>
    </subcellularLocation>
</comment>
<evidence type="ECO:0000256" key="4">
    <source>
        <dbReference type="ARBA" id="ARBA00022833"/>
    </source>
</evidence>
<dbReference type="EMBL" id="NKXS01001904">
    <property type="protein sequence ID" value="PIN16290.1"/>
    <property type="molecule type" value="Genomic_DNA"/>
</dbReference>
<dbReference type="GO" id="GO:0003700">
    <property type="term" value="F:DNA-binding transcription factor activity"/>
    <property type="evidence" value="ECO:0007669"/>
    <property type="project" value="TreeGrafter"/>
</dbReference>
<dbReference type="PANTHER" id="PTHR31948">
    <property type="entry name" value="ZINC-FINGER HOMEODOMAIN PROTEIN 2"/>
    <property type="match status" value="1"/>
</dbReference>
<feature type="DNA-binding region" description="Homeobox" evidence="5">
    <location>
        <begin position="95"/>
        <end position="159"/>
    </location>
</feature>
<comment type="caution">
    <text evidence="8">The sequence shown here is derived from an EMBL/GenBank/DDBJ whole genome shotgun (WGS) entry which is preliminary data.</text>
</comment>
<dbReference type="GO" id="GO:0050793">
    <property type="term" value="P:regulation of developmental process"/>
    <property type="evidence" value="ECO:0007669"/>
    <property type="project" value="TreeGrafter"/>
</dbReference>
<keyword evidence="5" id="KW-0238">DNA-binding</keyword>
<dbReference type="STRING" id="429701.A0A2G9HG73"/>
<evidence type="ECO:0000259" key="7">
    <source>
        <dbReference type="PROSITE" id="PS51523"/>
    </source>
</evidence>
<evidence type="ECO:0000259" key="6">
    <source>
        <dbReference type="PROSITE" id="PS50071"/>
    </source>
</evidence>
<dbReference type="AlphaFoldDB" id="A0A2G9HG73"/>
<gene>
    <name evidence="8" type="ORF">CDL12_11060</name>
</gene>
<keyword evidence="9" id="KW-1185">Reference proteome</keyword>
<dbReference type="PROSITE" id="PS51523">
    <property type="entry name" value="ZF_HD_DIMER"/>
    <property type="match status" value="1"/>
</dbReference>
<evidence type="ECO:0008006" key="10">
    <source>
        <dbReference type="Google" id="ProtNLM"/>
    </source>
</evidence>
<feature type="domain" description="Homeobox" evidence="6">
    <location>
        <begin position="93"/>
        <end position="158"/>
    </location>
</feature>
<dbReference type="InterPro" id="IPR006456">
    <property type="entry name" value="ZF_HD_homeobox_Cys/His_dimer"/>
</dbReference>
<dbReference type="PROSITE" id="PS50071">
    <property type="entry name" value="HOMEOBOX_2"/>
    <property type="match status" value="1"/>
</dbReference>
<evidence type="ECO:0000313" key="8">
    <source>
        <dbReference type="EMBL" id="PIN16290.1"/>
    </source>
</evidence>
<evidence type="ECO:0000256" key="2">
    <source>
        <dbReference type="ARBA" id="ARBA00022723"/>
    </source>
</evidence>
<keyword evidence="2" id="KW-0479">Metal-binding</keyword>
<evidence type="ECO:0000256" key="1">
    <source>
        <dbReference type="ARBA" id="ARBA00004123"/>
    </source>
</evidence>
<dbReference type="Gene3D" id="1.10.10.60">
    <property type="entry name" value="Homeodomain-like"/>
    <property type="match status" value="1"/>
</dbReference>
<evidence type="ECO:0000256" key="3">
    <source>
        <dbReference type="ARBA" id="ARBA00022771"/>
    </source>
</evidence>
<dbReference type="Proteomes" id="UP000231279">
    <property type="component" value="Unassembled WGS sequence"/>
</dbReference>
<dbReference type="InterPro" id="IPR009057">
    <property type="entry name" value="Homeodomain-like_sf"/>
</dbReference>
<keyword evidence="5" id="KW-0539">Nucleus</keyword>
<sequence>MNYVVDGCGLFEASDPNGTLEAMVCAACHCHRNFHRTVIVELSPRFNTQGTNMSIPAPLAQPQTSATHIHQQTHSTSSRVHGPAIQINLRPQAAQNRTRMKITREQTERLRSYAERNNWKMFREYSKEEVDRICSEIGIAKKMLKNWINNHRRRRMANNATHN</sequence>
<name>A0A2G9HG73_9LAMI</name>
<dbReference type="GO" id="GO:0008270">
    <property type="term" value="F:zinc ion binding"/>
    <property type="evidence" value="ECO:0007669"/>
    <property type="project" value="UniProtKB-KW"/>
</dbReference>
<proteinExistence type="predicted"/>
<evidence type="ECO:0000256" key="5">
    <source>
        <dbReference type="PROSITE-ProRule" id="PRU00108"/>
    </source>
</evidence>
<keyword evidence="4" id="KW-0862">Zinc</keyword>
<reference evidence="9" key="1">
    <citation type="journal article" date="2018" name="Gigascience">
        <title>Genome assembly of the Pink Ipe (Handroanthus impetiginosus, Bignoniaceae), a highly valued, ecologically keystone Neotropical timber forest tree.</title>
        <authorList>
            <person name="Silva-Junior O.B."/>
            <person name="Grattapaglia D."/>
            <person name="Novaes E."/>
            <person name="Collevatti R.G."/>
        </authorList>
    </citation>
    <scope>NUCLEOTIDE SEQUENCE [LARGE SCALE GENOMIC DNA]</scope>
    <source>
        <strain evidence="9">cv. UFG-1</strain>
    </source>
</reference>
<accession>A0A2G9HG73</accession>
<keyword evidence="3" id="KW-0863">Zinc-finger</keyword>
<dbReference type="SUPFAM" id="SSF46689">
    <property type="entry name" value="Homeodomain-like"/>
    <property type="match status" value="1"/>
</dbReference>
<dbReference type="OrthoDB" id="900759at2759"/>
<dbReference type="Pfam" id="PF04770">
    <property type="entry name" value="ZF-HD_dimer"/>
    <property type="match status" value="1"/>
</dbReference>
<dbReference type="PANTHER" id="PTHR31948:SF72">
    <property type="entry name" value="ZINC-FINGER HOMEODOMAIN PROTEIN 10"/>
    <property type="match status" value="1"/>
</dbReference>
<keyword evidence="5" id="KW-0371">Homeobox</keyword>
<dbReference type="InterPro" id="IPR001356">
    <property type="entry name" value="HD"/>
</dbReference>
<evidence type="ECO:0000313" key="9">
    <source>
        <dbReference type="Proteomes" id="UP000231279"/>
    </source>
</evidence>
<dbReference type="GO" id="GO:0000976">
    <property type="term" value="F:transcription cis-regulatory region binding"/>
    <property type="evidence" value="ECO:0007669"/>
    <property type="project" value="TreeGrafter"/>
</dbReference>
<protein>
    <recommendedName>
        <fullName evidence="10">ZF-HD dimerization-type domain-containing protein</fullName>
    </recommendedName>
</protein>
<organism evidence="8 9">
    <name type="scientific">Handroanthus impetiginosus</name>
    <dbReference type="NCBI Taxonomy" id="429701"/>
    <lineage>
        <taxon>Eukaryota</taxon>
        <taxon>Viridiplantae</taxon>
        <taxon>Streptophyta</taxon>
        <taxon>Embryophyta</taxon>
        <taxon>Tracheophyta</taxon>
        <taxon>Spermatophyta</taxon>
        <taxon>Magnoliopsida</taxon>
        <taxon>eudicotyledons</taxon>
        <taxon>Gunneridae</taxon>
        <taxon>Pentapetalae</taxon>
        <taxon>asterids</taxon>
        <taxon>lamiids</taxon>
        <taxon>Lamiales</taxon>
        <taxon>Bignoniaceae</taxon>
        <taxon>Crescentiina</taxon>
        <taxon>Tabebuia alliance</taxon>
        <taxon>Handroanthus</taxon>
    </lineage>
</organism>
<feature type="domain" description="ZF-HD dimerization-type" evidence="7">
    <location>
        <begin position="1"/>
        <end position="38"/>
    </location>
</feature>
<dbReference type="CDD" id="cd00086">
    <property type="entry name" value="homeodomain"/>
    <property type="match status" value="1"/>
</dbReference>